<dbReference type="InParanoid" id="A0A1E7FXU6"/>
<feature type="region of interest" description="Disordered" evidence="1">
    <location>
        <begin position="144"/>
        <end position="175"/>
    </location>
</feature>
<keyword evidence="2" id="KW-0812">Transmembrane</keyword>
<keyword evidence="2" id="KW-0472">Membrane</keyword>
<evidence type="ECO:0000256" key="1">
    <source>
        <dbReference type="SAM" id="MobiDB-lite"/>
    </source>
</evidence>
<name>A0A1E7FXU6_9STRA</name>
<dbReference type="PANTHER" id="PTHR13593">
    <property type="match status" value="1"/>
</dbReference>
<dbReference type="KEGG" id="fcy:FRACYDRAFT_179257"/>
<keyword evidence="2" id="KW-1133">Transmembrane helix</keyword>
<feature type="compositionally biased region" description="Acidic residues" evidence="1">
    <location>
        <begin position="157"/>
        <end position="173"/>
    </location>
</feature>
<protein>
    <recommendedName>
        <fullName evidence="5">PLC-like phosphodiesterase</fullName>
    </recommendedName>
</protein>
<dbReference type="EMBL" id="KV784353">
    <property type="protein sequence ID" value="OEU22970.1"/>
    <property type="molecule type" value="Genomic_DNA"/>
</dbReference>
<gene>
    <name evidence="3" type="ORF">FRACYDRAFT_179257</name>
</gene>
<dbReference type="SUPFAM" id="SSF51695">
    <property type="entry name" value="PLC-like phosphodiesterases"/>
    <property type="match status" value="1"/>
</dbReference>
<proteinExistence type="predicted"/>
<dbReference type="GO" id="GO:0006629">
    <property type="term" value="P:lipid metabolic process"/>
    <property type="evidence" value="ECO:0007669"/>
    <property type="project" value="InterPro"/>
</dbReference>
<evidence type="ECO:0000313" key="3">
    <source>
        <dbReference type="EMBL" id="OEU22970.1"/>
    </source>
</evidence>
<sequence>MGYHHNTCTSDRAKQFQFADCYIPNLADDLLLKDASFVMSHDSGTGYLQTNQQGVMTTINGAIINLYTKNQLGTVYQQLDDGARALDVRPKLLTNGTIILHHGAVPIGVALETLVSDAIRWSNDNPNELVLILHSNLVYPTISSSSSSSSSGQYNNNDDENDNDNDNDNDDYNDAIVPSADTAVTALSQVYDNLGVTYVQCSDLYELTVGEAKELSALSSSSSSSSSGGGGGYLLAMDRHDAYAGSCAKQNYVENSIVTCYSNQDDILPCTDRKSIQHQRLKEYAMSSANNEPTDNNSILGPPVSTYYYPFNEIQTLWQVDGISAALGVSHVSSIIDDNTKSHVNARIVDWIYDDSNNFNTISLLVVDHVKLNGNALSSVLRNRCGQSELSYDYYNNNNDDNNNNNNYYGIPCGTAVPKPHLRKGNPLSTLSFFVTAFICGVFGIWIAIFVAHYRKHHNHIEEVQRLEGDISDAIYECGCHTTTGGINIVVDDDSNNNNDIIYIGPDGSTTASKTSSKIKSGGNNKEDPLLLPSIN</sequence>
<reference evidence="3 4" key="1">
    <citation type="submission" date="2016-09" db="EMBL/GenBank/DDBJ databases">
        <title>Extensive genetic diversity and differential bi-allelic expression allows diatom success in the polar Southern Ocean.</title>
        <authorList>
            <consortium name="DOE Joint Genome Institute"/>
            <person name="Mock T."/>
            <person name="Otillar R.P."/>
            <person name="Strauss J."/>
            <person name="Dupont C."/>
            <person name="Frickenhaus S."/>
            <person name="Maumus F."/>
            <person name="Mcmullan M."/>
            <person name="Sanges R."/>
            <person name="Schmutz J."/>
            <person name="Toseland A."/>
            <person name="Valas R."/>
            <person name="Veluchamy A."/>
            <person name="Ward B.J."/>
            <person name="Allen A."/>
            <person name="Barry K."/>
            <person name="Falciatore A."/>
            <person name="Ferrante M."/>
            <person name="Fortunato A.E."/>
            <person name="Gloeckner G."/>
            <person name="Gruber A."/>
            <person name="Hipkin R."/>
            <person name="Janech M."/>
            <person name="Kroth P."/>
            <person name="Leese F."/>
            <person name="Lindquist E."/>
            <person name="Lyon B.R."/>
            <person name="Martin J."/>
            <person name="Mayer C."/>
            <person name="Parker M."/>
            <person name="Quesneville H."/>
            <person name="Raymond J."/>
            <person name="Uhlig C."/>
            <person name="Valentin K.U."/>
            <person name="Worden A.Z."/>
            <person name="Armbrust E.V."/>
            <person name="Bowler C."/>
            <person name="Green B."/>
            <person name="Moulton V."/>
            <person name="Van Oosterhout C."/>
            <person name="Grigoriev I."/>
        </authorList>
    </citation>
    <scope>NUCLEOTIDE SEQUENCE [LARGE SCALE GENOMIC DNA]</scope>
    <source>
        <strain evidence="3 4">CCMP1102</strain>
    </source>
</reference>
<dbReference type="InterPro" id="IPR051057">
    <property type="entry name" value="PI-PLC_domain"/>
</dbReference>
<dbReference type="GO" id="GO:0008081">
    <property type="term" value="F:phosphoric diester hydrolase activity"/>
    <property type="evidence" value="ECO:0007669"/>
    <property type="project" value="InterPro"/>
</dbReference>
<feature type="transmembrane region" description="Helical" evidence="2">
    <location>
        <begin position="431"/>
        <end position="452"/>
    </location>
</feature>
<evidence type="ECO:0000256" key="2">
    <source>
        <dbReference type="SAM" id="Phobius"/>
    </source>
</evidence>
<evidence type="ECO:0008006" key="5">
    <source>
        <dbReference type="Google" id="ProtNLM"/>
    </source>
</evidence>
<accession>A0A1E7FXU6</accession>
<feature type="region of interest" description="Disordered" evidence="1">
    <location>
        <begin position="510"/>
        <end position="536"/>
    </location>
</feature>
<evidence type="ECO:0000313" key="4">
    <source>
        <dbReference type="Proteomes" id="UP000095751"/>
    </source>
</evidence>
<dbReference type="Gene3D" id="3.20.20.190">
    <property type="entry name" value="Phosphatidylinositol (PI) phosphodiesterase"/>
    <property type="match status" value="1"/>
</dbReference>
<dbReference type="OrthoDB" id="190942at2759"/>
<feature type="compositionally biased region" description="Low complexity" evidence="1">
    <location>
        <begin position="510"/>
        <end position="523"/>
    </location>
</feature>
<dbReference type="AlphaFoldDB" id="A0A1E7FXU6"/>
<keyword evidence="4" id="KW-1185">Reference proteome</keyword>
<dbReference type="InterPro" id="IPR017946">
    <property type="entry name" value="PLC-like_Pdiesterase_TIM-brl"/>
</dbReference>
<dbReference type="PANTHER" id="PTHR13593:SF113">
    <property type="entry name" value="SI:DKEY-266F7.9"/>
    <property type="match status" value="1"/>
</dbReference>
<dbReference type="Proteomes" id="UP000095751">
    <property type="component" value="Unassembled WGS sequence"/>
</dbReference>
<organism evidence="3 4">
    <name type="scientific">Fragilariopsis cylindrus CCMP1102</name>
    <dbReference type="NCBI Taxonomy" id="635003"/>
    <lineage>
        <taxon>Eukaryota</taxon>
        <taxon>Sar</taxon>
        <taxon>Stramenopiles</taxon>
        <taxon>Ochrophyta</taxon>
        <taxon>Bacillariophyta</taxon>
        <taxon>Bacillariophyceae</taxon>
        <taxon>Bacillariophycidae</taxon>
        <taxon>Bacillariales</taxon>
        <taxon>Bacillariaceae</taxon>
        <taxon>Fragilariopsis</taxon>
    </lineage>
</organism>